<comment type="caution">
    <text evidence="2">The sequence shown here is derived from an EMBL/GenBank/DDBJ whole genome shotgun (WGS) entry which is preliminary data.</text>
</comment>
<dbReference type="Pfam" id="PF10823">
    <property type="entry name" value="DUF2568"/>
    <property type="match status" value="1"/>
</dbReference>
<evidence type="ECO:0000256" key="1">
    <source>
        <dbReference type="SAM" id="Phobius"/>
    </source>
</evidence>
<keyword evidence="1" id="KW-0812">Transmembrane</keyword>
<keyword evidence="1" id="KW-1133">Transmembrane helix</keyword>
<keyword evidence="3" id="KW-1185">Reference proteome</keyword>
<reference evidence="2" key="1">
    <citation type="submission" date="2022-04" db="EMBL/GenBank/DDBJ databases">
        <title>Paenibacillus mangrovi sp. nov., a novel endophytic bacterium isolated from bark of Kandelia candel.</title>
        <authorList>
            <person name="Tuo L."/>
        </authorList>
    </citation>
    <scope>NUCLEOTIDE SEQUENCE</scope>
    <source>
        <strain evidence="2">KQZ6P-2</strain>
    </source>
</reference>
<keyword evidence="1" id="KW-0472">Membrane</keyword>
<evidence type="ECO:0000313" key="3">
    <source>
        <dbReference type="Proteomes" id="UP001139347"/>
    </source>
</evidence>
<accession>A0A9X1WL03</accession>
<proteinExistence type="predicted"/>
<dbReference type="InterPro" id="IPR021214">
    <property type="entry name" value="DUF2568"/>
</dbReference>
<evidence type="ECO:0000313" key="2">
    <source>
        <dbReference type="EMBL" id="MCJ8010824.1"/>
    </source>
</evidence>
<organism evidence="2 3">
    <name type="scientific">Paenibacillus mangrovi</name>
    <dbReference type="NCBI Taxonomy" id="2931978"/>
    <lineage>
        <taxon>Bacteria</taxon>
        <taxon>Bacillati</taxon>
        <taxon>Bacillota</taxon>
        <taxon>Bacilli</taxon>
        <taxon>Bacillales</taxon>
        <taxon>Paenibacillaceae</taxon>
        <taxon>Paenibacillus</taxon>
    </lineage>
</organism>
<dbReference type="EMBL" id="JALIRP010000001">
    <property type="protein sequence ID" value="MCJ8010824.1"/>
    <property type="molecule type" value="Genomic_DNA"/>
</dbReference>
<dbReference type="Proteomes" id="UP001139347">
    <property type="component" value="Unassembled WGS sequence"/>
</dbReference>
<sequence>MLNLLLRFILELVLLSSLCYFGFHVQTGLLMQFVLGLGLPVLAAFVWGLFVSPKASIKVPLPVVLFIEAVLFAAAVVCLISSGFTTFAVIFALLSVINRIVILMWKQQSFVN</sequence>
<dbReference type="AlphaFoldDB" id="A0A9X1WL03"/>
<gene>
    <name evidence="2" type="ORF">MUG84_03575</name>
</gene>
<protein>
    <submittedName>
        <fullName evidence="2">YrdB family protein</fullName>
    </submittedName>
</protein>
<dbReference type="RefSeq" id="WP_244720045.1">
    <property type="nucleotide sequence ID" value="NZ_JALIRP010000001.1"/>
</dbReference>
<feature type="transmembrane region" description="Helical" evidence="1">
    <location>
        <begin position="63"/>
        <end position="82"/>
    </location>
</feature>
<feature type="transmembrane region" description="Helical" evidence="1">
    <location>
        <begin position="29"/>
        <end position="51"/>
    </location>
</feature>
<name>A0A9X1WL03_9BACL</name>
<feature type="transmembrane region" description="Helical" evidence="1">
    <location>
        <begin position="88"/>
        <end position="105"/>
    </location>
</feature>